<name>G3W5Z4_SARHA</name>
<feature type="domain" description="TRAF3-interacting protein 1 N-terminal" evidence="13">
    <location>
        <begin position="5"/>
        <end position="116"/>
    </location>
</feature>
<evidence type="ECO:0000313" key="16">
    <source>
        <dbReference type="Proteomes" id="UP000007648"/>
    </source>
</evidence>
<dbReference type="GO" id="GO:0042073">
    <property type="term" value="P:intraciliary transport"/>
    <property type="evidence" value="ECO:0007669"/>
    <property type="project" value="TreeGrafter"/>
</dbReference>
<dbReference type="GO" id="GO:0001738">
    <property type="term" value="P:morphogenesis of a polarized epithelium"/>
    <property type="evidence" value="ECO:0007669"/>
    <property type="project" value="UniProtKB-ARBA"/>
</dbReference>
<dbReference type="InterPro" id="IPR018799">
    <property type="entry name" value="TRAF3IP1"/>
</dbReference>
<dbReference type="GO" id="GO:0030992">
    <property type="term" value="C:intraciliary transport particle B"/>
    <property type="evidence" value="ECO:0007669"/>
    <property type="project" value="TreeGrafter"/>
</dbReference>
<reference evidence="15" key="3">
    <citation type="submission" date="2025-09" db="UniProtKB">
        <authorList>
            <consortium name="Ensembl"/>
        </authorList>
    </citation>
    <scope>IDENTIFICATION</scope>
</reference>
<dbReference type="InterPro" id="IPR041476">
    <property type="entry name" value="TRAF3IP1_C"/>
</dbReference>
<dbReference type="Gene3D" id="1.10.418.50">
    <property type="entry name" value="Microtubule-binding protein MIP-T3"/>
    <property type="match status" value="1"/>
</dbReference>
<evidence type="ECO:0000256" key="4">
    <source>
        <dbReference type="ARBA" id="ARBA00022794"/>
    </source>
</evidence>
<keyword evidence="4" id="KW-0970">Cilium biogenesis/degradation</keyword>
<reference evidence="15 16" key="1">
    <citation type="journal article" date="2011" name="Proc. Natl. Acad. Sci. U.S.A.">
        <title>Genetic diversity and population structure of the endangered marsupial Sarcophilus harrisii (Tasmanian devil).</title>
        <authorList>
            <person name="Miller W."/>
            <person name="Hayes V.M."/>
            <person name="Ratan A."/>
            <person name="Petersen D.C."/>
            <person name="Wittekindt N.E."/>
            <person name="Miller J."/>
            <person name="Walenz B."/>
            <person name="Knight J."/>
            <person name="Qi J."/>
            <person name="Zhao F."/>
            <person name="Wang Q."/>
            <person name="Bedoya-Reina O.C."/>
            <person name="Katiyar N."/>
            <person name="Tomsho L.P."/>
            <person name="Kasson L.M."/>
            <person name="Hardie R.A."/>
            <person name="Woodbridge P."/>
            <person name="Tindall E.A."/>
            <person name="Bertelsen M.F."/>
            <person name="Dixon D."/>
            <person name="Pyecroft S."/>
            <person name="Helgen K.M."/>
            <person name="Lesk A.M."/>
            <person name="Pringle T.H."/>
            <person name="Patterson N."/>
            <person name="Zhang Y."/>
            <person name="Kreiss A."/>
            <person name="Woods G.M."/>
            <person name="Jones M.E."/>
            <person name="Schuster S.C."/>
        </authorList>
    </citation>
    <scope>NUCLEOTIDE SEQUENCE [LARGE SCALE GENOMIC DNA]</scope>
</reference>
<evidence type="ECO:0000256" key="8">
    <source>
        <dbReference type="ARBA" id="ARBA00043971"/>
    </source>
</evidence>
<evidence type="ECO:0000256" key="3">
    <source>
        <dbReference type="ARBA" id="ARBA00022490"/>
    </source>
</evidence>
<dbReference type="HOGENOM" id="CLU_023216_0_0_1"/>
<feature type="domain" description="TRAF3-interacting protein 1 C-terminal" evidence="14">
    <location>
        <begin position="488"/>
        <end position="642"/>
    </location>
</feature>
<gene>
    <name evidence="15" type="primary">TRAF3IP1</name>
</gene>
<dbReference type="GO" id="GO:0048731">
    <property type="term" value="P:system development"/>
    <property type="evidence" value="ECO:0007669"/>
    <property type="project" value="UniProtKB-ARBA"/>
</dbReference>
<evidence type="ECO:0000256" key="10">
    <source>
        <dbReference type="ARBA" id="ARBA00079491"/>
    </source>
</evidence>
<proteinExistence type="inferred from homology"/>
<feature type="region of interest" description="Disordered" evidence="12">
    <location>
        <begin position="130"/>
        <end position="448"/>
    </location>
</feature>
<dbReference type="RefSeq" id="XP_031824130.1">
    <property type="nucleotide sequence ID" value="XM_031968270.1"/>
</dbReference>
<dbReference type="InterPro" id="IPR040468">
    <property type="entry name" value="TRAF3IP1_N"/>
</dbReference>
<comment type="similarity">
    <text evidence="8">Belongs to the TRAF3IP1 family.</text>
</comment>
<keyword evidence="6" id="KW-0206">Cytoskeleton</keyword>
<keyword evidence="7" id="KW-0966">Cell projection</keyword>
<dbReference type="Ensembl" id="ENSSHAT00000010943.2">
    <property type="protein sequence ID" value="ENSSHAP00000010849.2"/>
    <property type="gene ID" value="ENSSHAG00000009352.2"/>
</dbReference>
<dbReference type="GO" id="GO:0032480">
    <property type="term" value="P:negative regulation of type I interferon production"/>
    <property type="evidence" value="ECO:0007669"/>
    <property type="project" value="UniProtKB-ARBA"/>
</dbReference>
<evidence type="ECO:0000256" key="5">
    <source>
        <dbReference type="ARBA" id="ARBA00023054"/>
    </source>
</evidence>
<feature type="compositionally biased region" description="Polar residues" evidence="12">
    <location>
        <begin position="356"/>
        <end position="376"/>
    </location>
</feature>
<dbReference type="Proteomes" id="UP000007648">
    <property type="component" value="Unassembled WGS sequence"/>
</dbReference>
<comment type="subcellular location">
    <subcellularLocation>
        <location evidence="2">Cytoplasm</location>
        <location evidence="2">Cytoskeleton</location>
        <location evidence="2">Cilium axoneme</location>
    </subcellularLocation>
    <subcellularLocation>
        <location evidence="1">Cytoplasm</location>
        <location evidence="1">Cytoskeleton</location>
        <location evidence="1">Cilium basal body</location>
    </subcellularLocation>
</comment>
<protein>
    <recommendedName>
        <fullName evidence="9">TRAF3-interacting protein 1</fullName>
    </recommendedName>
    <alternativeName>
        <fullName evidence="11">Intraflagellar transport protein 54 homolog</fullName>
    </alternativeName>
    <alternativeName>
        <fullName evidence="10">Microtubule-interacting protein associated with TRAF3</fullName>
    </alternativeName>
</protein>
<evidence type="ECO:0000259" key="14">
    <source>
        <dbReference type="Pfam" id="PF17749"/>
    </source>
</evidence>
<accession>G3W5Z4</accession>
<dbReference type="GO" id="GO:0060271">
    <property type="term" value="P:cilium assembly"/>
    <property type="evidence" value="ECO:0007669"/>
    <property type="project" value="TreeGrafter"/>
</dbReference>
<dbReference type="FunFam" id="1.10.418.50:FF:000001">
    <property type="entry name" value="TRAF3-interacting protein 1 isoform X1"/>
    <property type="match status" value="1"/>
</dbReference>
<dbReference type="GO" id="GO:0048513">
    <property type="term" value="P:animal organ development"/>
    <property type="evidence" value="ECO:0007669"/>
    <property type="project" value="UniProtKB-ARBA"/>
</dbReference>
<evidence type="ECO:0000256" key="12">
    <source>
        <dbReference type="SAM" id="MobiDB-lite"/>
    </source>
</evidence>
<dbReference type="GO" id="GO:0050687">
    <property type="term" value="P:negative regulation of defense response to virus"/>
    <property type="evidence" value="ECO:0007669"/>
    <property type="project" value="UniProtKB-ARBA"/>
</dbReference>
<dbReference type="GO" id="GO:0070507">
    <property type="term" value="P:regulation of microtubule cytoskeleton organization"/>
    <property type="evidence" value="ECO:0007669"/>
    <property type="project" value="TreeGrafter"/>
</dbReference>
<dbReference type="GO" id="GO:0036064">
    <property type="term" value="C:ciliary basal body"/>
    <property type="evidence" value="ECO:0007669"/>
    <property type="project" value="TreeGrafter"/>
</dbReference>
<dbReference type="PANTHER" id="PTHR31363:SF0">
    <property type="entry name" value="TRAF3-INTERACTING PROTEIN 1"/>
    <property type="match status" value="1"/>
</dbReference>
<dbReference type="GO" id="GO:0005930">
    <property type="term" value="C:axoneme"/>
    <property type="evidence" value="ECO:0007669"/>
    <property type="project" value="UniProtKB-SubCell"/>
</dbReference>
<dbReference type="AlphaFoldDB" id="G3W5Z4"/>
<keyword evidence="16" id="KW-1185">Reference proteome</keyword>
<dbReference type="GeneTree" id="ENSGT00720000108822"/>
<keyword evidence="3" id="KW-0963">Cytoplasm</keyword>
<evidence type="ECO:0000256" key="7">
    <source>
        <dbReference type="ARBA" id="ARBA00023273"/>
    </source>
</evidence>
<evidence type="ECO:0000256" key="9">
    <source>
        <dbReference type="ARBA" id="ARBA00070492"/>
    </source>
</evidence>
<evidence type="ECO:0000259" key="13">
    <source>
        <dbReference type="Pfam" id="PF10243"/>
    </source>
</evidence>
<dbReference type="CTD" id="26146"/>
<sequence>MNSSVVKRTQDALGKVIKKPPLTEKLLSKPPFRYLHDIITEVIRMTGFMKGLYTDSELKSDNVKDKDAKISFLQKTIDVVIMVSGEPLSVKPARIVAGHEPERTNELLQAIGKCCLNKLSSDDAVKRVLAGEKGDTKGKPPLTSKSQEVDNKEVKEEEPRIHKEKEEKRNSEIKDRSPSRERKQREEGKDEESKQREKDRDKEREKSKENDRERHKDPDRDKVKDGERDRNKNRAKQEREREKSRDKDRGPKDRELERDKEKDKKNDSGKEKERLKERDREREKEKGKDKDRDKRRERVKDGEHSKEHEKDKIKEQEKTEKKAAGTVENLSKKFSESTVKDPRMEMDREVDLANRVSRSLTSKGSRWRSKNSAEGDSTSDAEGEVGMVTQEKPAMSENTEMPSELASGVPPRRIPRPGSARPAPPRIKRQESAEVLAPERTGNGKMVSNVIIDSQNSDDEEDSQFVVEAAPQLSEMPEMDTAPAVELEEDEKHGGLVKKILETKKDYEKLQQSPKSAEKDRPLLLEAAWKKEKDIVSKEIEKLRTSIQTLCRSALPLGKIMDYIQEDMDAMQNELQLWHSENKQHAEALQKEQSITDCAVEPLKAELVELEQLIKDQQDKICAVKANILKNEEKIQKMVYSINISSRR</sequence>
<dbReference type="Pfam" id="PF10243">
    <property type="entry name" value="MIP-T3"/>
    <property type="match status" value="1"/>
</dbReference>
<keyword evidence="5" id="KW-0175">Coiled coil</keyword>
<evidence type="ECO:0000256" key="1">
    <source>
        <dbReference type="ARBA" id="ARBA00004120"/>
    </source>
</evidence>
<organism evidence="15 16">
    <name type="scientific">Sarcophilus harrisii</name>
    <name type="common">Tasmanian devil</name>
    <name type="synonym">Sarcophilus laniarius</name>
    <dbReference type="NCBI Taxonomy" id="9305"/>
    <lineage>
        <taxon>Eukaryota</taxon>
        <taxon>Metazoa</taxon>
        <taxon>Chordata</taxon>
        <taxon>Craniata</taxon>
        <taxon>Vertebrata</taxon>
        <taxon>Euteleostomi</taxon>
        <taxon>Mammalia</taxon>
        <taxon>Metatheria</taxon>
        <taxon>Dasyuromorphia</taxon>
        <taxon>Dasyuridae</taxon>
        <taxon>Sarcophilus</taxon>
    </lineage>
</organism>
<feature type="compositionally biased region" description="Basic and acidic residues" evidence="12">
    <location>
        <begin position="147"/>
        <end position="323"/>
    </location>
</feature>
<dbReference type="GeneID" id="100916477"/>
<dbReference type="Pfam" id="PF17749">
    <property type="entry name" value="MIP-T3_C"/>
    <property type="match status" value="1"/>
</dbReference>
<reference evidence="15" key="2">
    <citation type="submission" date="2025-08" db="UniProtKB">
        <authorList>
            <consortium name="Ensembl"/>
        </authorList>
    </citation>
    <scope>IDENTIFICATION</scope>
</reference>
<evidence type="ECO:0000256" key="11">
    <source>
        <dbReference type="ARBA" id="ARBA00082455"/>
    </source>
</evidence>
<dbReference type="InterPro" id="IPR042576">
    <property type="entry name" value="TRAF3IP1_N_sf"/>
</dbReference>
<evidence type="ECO:0000313" key="15">
    <source>
        <dbReference type="Ensembl" id="ENSSHAP00000010849.2"/>
    </source>
</evidence>
<evidence type="ECO:0000256" key="2">
    <source>
        <dbReference type="ARBA" id="ARBA00004430"/>
    </source>
</evidence>
<dbReference type="PANTHER" id="PTHR31363">
    <property type="entry name" value="TRAF3-INTERACTING PROTEIN 1"/>
    <property type="match status" value="1"/>
</dbReference>
<evidence type="ECO:0000256" key="6">
    <source>
        <dbReference type="ARBA" id="ARBA00023212"/>
    </source>
</evidence>
<feature type="compositionally biased region" description="Basic and acidic residues" evidence="12">
    <location>
        <begin position="330"/>
        <end position="352"/>
    </location>
</feature>
<dbReference type="GO" id="GO:0008017">
    <property type="term" value="F:microtubule binding"/>
    <property type="evidence" value="ECO:0007669"/>
    <property type="project" value="InterPro"/>
</dbReference>